<dbReference type="OrthoDB" id="420374at2759"/>
<evidence type="ECO:0000313" key="5">
    <source>
        <dbReference type="Proteomes" id="UP001152797"/>
    </source>
</evidence>
<dbReference type="AlphaFoldDB" id="A0A9P1G3P1"/>
<name>A0A9P1G3P1_9DINO</name>
<evidence type="ECO:0000256" key="2">
    <source>
        <dbReference type="SAM" id="SignalP"/>
    </source>
</evidence>
<feature type="coiled-coil region" evidence="1">
    <location>
        <begin position="217"/>
        <end position="251"/>
    </location>
</feature>
<reference evidence="4" key="2">
    <citation type="submission" date="2024-04" db="EMBL/GenBank/DDBJ databases">
        <authorList>
            <person name="Chen Y."/>
            <person name="Shah S."/>
            <person name="Dougan E. K."/>
            <person name="Thang M."/>
            <person name="Chan C."/>
        </authorList>
    </citation>
    <scope>NUCLEOTIDE SEQUENCE [LARGE SCALE GENOMIC DNA]</scope>
</reference>
<dbReference type="Proteomes" id="UP001152797">
    <property type="component" value="Unassembled WGS sequence"/>
</dbReference>
<reference evidence="3" key="1">
    <citation type="submission" date="2022-10" db="EMBL/GenBank/DDBJ databases">
        <authorList>
            <person name="Chen Y."/>
            <person name="Dougan E. K."/>
            <person name="Chan C."/>
            <person name="Rhodes N."/>
            <person name="Thang M."/>
        </authorList>
    </citation>
    <scope>NUCLEOTIDE SEQUENCE</scope>
</reference>
<dbReference type="EMBL" id="CAMXCT030002225">
    <property type="protein sequence ID" value="CAL4783977.1"/>
    <property type="molecule type" value="Genomic_DNA"/>
</dbReference>
<keyword evidence="5" id="KW-1185">Reference proteome</keyword>
<feature type="chain" id="PRO_5043272477" evidence="2">
    <location>
        <begin position="24"/>
        <end position="669"/>
    </location>
</feature>
<feature type="signal peptide" evidence="2">
    <location>
        <begin position="1"/>
        <end position="23"/>
    </location>
</feature>
<dbReference type="EMBL" id="CAMXCT020002225">
    <property type="protein sequence ID" value="CAL1150040.1"/>
    <property type="molecule type" value="Genomic_DNA"/>
</dbReference>
<organism evidence="3">
    <name type="scientific">Cladocopium goreaui</name>
    <dbReference type="NCBI Taxonomy" id="2562237"/>
    <lineage>
        <taxon>Eukaryota</taxon>
        <taxon>Sar</taxon>
        <taxon>Alveolata</taxon>
        <taxon>Dinophyceae</taxon>
        <taxon>Suessiales</taxon>
        <taxon>Symbiodiniaceae</taxon>
        <taxon>Cladocopium</taxon>
    </lineage>
</organism>
<evidence type="ECO:0000313" key="4">
    <source>
        <dbReference type="EMBL" id="CAL1150040.1"/>
    </source>
</evidence>
<keyword evidence="2" id="KW-0732">Signal</keyword>
<proteinExistence type="predicted"/>
<accession>A0A9P1G3P1</accession>
<evidence type="ECO:0000256" key="1">
    <source>
        <dbReference type="SAM" id="Coils"/>
    </source>
</evidence>
<comment type="caution">
    <text evidence="3">The sequence shown here is derived from an EMBL/GenBank/DDBJ whole genome shotgun (WGS) entry which is preliminary data.</text>
</comment>
<dbReference type="EMBL" id="CAMXCT010002225">
    <property type="protein sequence ID" value="CAI3996665.1"/>
    <property type="molecule type" value="Genomic_DNA"/>
</dbReference>
<protein>
    <submittedName>
        <fullName evidence="3">Uncharacterized protein</fullName>
    </submittedName>
</protein>
<keyword evidence="1" id="KW-0175">Coiled coil</keyword>
<sequence>MRAMVMHTLLLLGIAWALRETQASRAEVEMFERGKKFKLPRKCDGWKFDSSKCCSCGPRNGQRVDQELEAVIDTCEVEKKGVVEGAPCCPVWATDCKEDEPEFKLGLKRDCVVTKADCYEAQCHDAKETLDSTLRALEILKREKPKGKTYQEEGHVTGKSSSGVGCSCGCGDIADPKSMTCQLLEKTVFCKKPKKCCSNLKDCSPSDPWPKAVADRSKEVKLARSDHSEKVKQLETEVADLKQLLKDCIASCKVTQQKACLDDLKETSTVTSSGWFGGDKEVTRQELIMQDFYSKLHKKAQASQQERSLARNKVRAECGDEWMQEAVRKEKDRQKESNEKRKKKWRKETYANLQNFASGTVQALSDAVRGKECCKCTMRRLFTFATDFCSAPSCAVYEGKCSSISKSFCGKRYTACPADHTYYARAVHIGRLVEALCPHRFFRPPEHLFGACAEGRDFNTPQDRRRRGRVFGKAFAVAFRSGVAQCRDWAVPMKLVGLTPQEITWATEILADENRLSEAQLDQEGPKAGLSELRKLQEVVEADDVDALPAAIRAAEVAGVELSELRFARAVLQQRLELRRSHAKEVLQRLVAHQGADLVKLRGSVLLARAYGVHDHERQAAEDLLKSREAEARRALPSALKAKHPGSKALQGERRLRFASEAERVFFTA</sequence>
<gene>
    <name evidence="3" type="ORF">C1SCF055_LOCUS23124</name>
</gene>
<evidence type="ECO:0000313" key="3">
    <source>
        <dbReference type="EMBL" id="CAI3996665.1"/>
    </source>
</evidence>